<dbReference type="STRING" id="1308866.J416_04066"/>
<dbReference type="GO" id="GO:0009086">
    <property type="term" value="P:methionine biosynthetic process"/>
    <property type="evidence" value="ECO:0007669"/>
    <property type="project" value="InterPro"/>
</dbReference>
<gene>
    <name evidence="5" type="ORF">J416_04066</name>
</gene>
<accession>N4WXA3</accession>
<protein>
    <submittedName>
        <fullName evidence="5">5-methyltetrahydropteroyltriglutamate--homocysteine S-methyltransferase</fullName>
        <ecNumber evidence="5">2.1.1.14</ecNumber>
    </submittedName>
</protein>
<dbReference type="Proteomes" id="UP000012283">
    <property type="component" value="Unassembled WGS sequence"/>
</dbReference>
<evidence type="ECO:0000256" key="3">
    <source>
        <dbReference type="ARBA" id="ARBA00022833"/>
    </source>
</evidence>
<dbReference type="GO" id="GO:0032259">
    <property type="term" value="P:methylation"/>
    <property type="evidence" value="ECO:0007669"/>
    <property type="project" value="UniProtKB-KW"/>
</dbReference>
<keyword evidence="2" id="KW-0479">Metal-binding</keyword>
<dbReference type="Pfam" id="PF01717">
    <property type="entry name" value="Meth_synt_2"/>
    <property type="match status" value="1"/>
</dbReference>
<dbReference type="EC" id="2.1.1.14" evidence="5"/>
<feature type="domain" description="Cobalamin-independent methionine synthase MetE C-terminal/archaeal" evidence="4">
    <location>
        <begin position="1"/>
        <end position="48"/>
    </location>
</feature>
<reference evidence="5 6" key="1">
    <citation type="submission" date="2013-03" db="EMBL/GenBank/DDBJ databases">
        <title>Draft genome sequence of Gracibacillus halophilus YIM-C55.5, a moderately halophilic and thermophilic organism from the Xiaochaidamu salt lake.</title>
        <authorList>
            <person name="Sugumar T."/>
            <person name="Polireddy D.R."/>
            <person name="Antony A."/>
            <person name="Madhava Y.R."/>
            <person name="Sivakumar N."/>
        </authorList>
    </citation>
    <scope>NUCLEOTIDE SEQUENCE [LARGE SCALE GENOMIC DNA]</scope>
    <source>
        <strain evidence="5 6">YIM-C55.5</strain>
    </source>
</reference>
<evidence type="ECO:0000313" key="6">
    <source>
        <dbReference type="Proteomes" id="UP000012283"/>
    </source>
</evidence>
<dbReference type="Gene3D" id="3.20.20.210">
    <property type="match status" value="1"/>
</dbReference>
<dbReference type="PANTHER" id="PTHR30519">
    <property type="entry name" value="5-METHYLTETRAHYDROPTEROYLTRIGLUTAMATE--HOMOCYSTEINE METHYLTRANSFERASE"/>
    <property type="match status" value="1"/>
</dbReference>
<sequence>MEEIRTNIERALNTIDVEKFWINPDCGLKTRQEEETIAALANMVKAAHHIRKRDIVSQR</sequence>
<evidence type="ECO:0000313" key="5">
    <source>
        <dbReference type="EMBL" id="ENH97711.1"/>
    </source>
</evidence>
<dbReference type="InterPro" id="IPR038071">
    <property type="entry name" value="UROD/MetE-like_sf"/>
</dbReference>
<dbReference type="InterPro" id="IPR002629">
    <property type="entry name" value="Met_Synth_C/arc"/>
</dbReference>
<dbReference type="EMBL" id="APML01000016">
    <property type="protein sequence ID" value="ENH97711.1"/>
    <property type="molecule type" value="Genomic_DNA"/>
</dbReference>
<dbReference type="AlphaFoldDB" id="N4WXA3"/>
<evidence type="ECO:0000256" key="1">
    <source>
        <dbReference type="ARBA" id="ARBA00001947"/>
    </source>
</evidence>
<keyword evidence="6" id="KW-1185">Reference proteome</keyword>
<dbReference type="SUPFAM" id="SSF51726">
    <property type="entry name" value="UROD/MetE-like"/>
    <property type="match status" value="1"/>
</dbReference>
<organism evidence="5 6">
    <name type="scientific">Gracilibacillus halophilus YIM-C55.5</name>
    <dbReference type="NCBI Taxonomy" id="1308866"/>
    <lineage>
        <taxon>Bacteria</taxon>
        <taxon>Bacillati</taxon>
        <taxon>Bacillota</taxon>
        <taxon>Bacilli</taxon>
        <taxon>Bacillales</taxon>
        <taxon>Bacillaceae</taxon>
        <taxon>Gracilibacillus</taxon>
    </lineage>
</organism>
<evidence type="ECO:0000256" key="2">
    <source>
        <dbReference type="ARBA" id="ARBA00022723"/>
    </source>
</evidence>
<keyword evidence="5" id="KW-0489">Methyltransferase</keyword>
<comment type="caution">
    <text evidence="5">The sequence shown here is derived from an EMBL/GenBank/DDBJ whole genome shotgun (WGS) entry which is preliminary data.</text>
</comment>
<proteinExistence type="predicted"/>
<dbReference type="GO" id="GO:0003871">
    <property type="term" value="F:5-methyltetrahydropteroyltriglutamate-homocysteine S-methyltransferase activity"/>
    <property type="evidence" value="ECO:0007669"/>
    <property type="project" value="UniProtKB-EC"/>
</dbReference>
<evidence type="ECO:0000259" key="4">
    <source>
        <dbReference type="Pfam" id="PF01717"/>
    </source>
</evidence>
<name>N4WXA3_9BACI</name>
<keyword evidence="5" id="KW-0808">Transferase</keyword>
<comment type="cofactor">
    <cofactor evidence="1">
        <name>Zn(2+)</name>
        <dbReference type="ChEBI" id="CHEBI:29105"/>
    </cofactor>
</comment>
<dbReference type="GO" id="GO:0008270">
    <property type="term" value="F:zinc ion binding"/>
    <property type="evidence" value="ECO:0007669"/>
    <property type="project" value="InterPro"/>
</dbReference>
<keyword evidence="3" id="KW-0862">Zinc</keyword>
<dbReference type="eggNOG" id="COG0620">
    <property type="taxonomic scope" value="Bacteria"/>
</dbReference>